<proteinExistence type="predicted"/>
<keyword evidence="1" id="KW-1185">Reference proteome</keyword>
<sequence length="124" mass="14631">MVRLDEFCFFIHHLLLFIPKSPEKSVYSLPEFLEIPQQKTMLFRLFLLLSFIVLCHSIVSEISHRFLHRDTDYDGPVFYEPIYRTNDFVHGAPAKLSPLYGMTNSHLLNLADLLRKRTETQTPY</sequence>
<reference evidence="2" key="1">
    <citation type="submission" date="2016-11" db="UniProtKB">
        <authorList>
            <consortium name="WormBaseParasite"/>
        </authorList>
    </citation>
    <scope>IDENTIFICATION</scope>
</reference>
<dbReference type="WBParaSite" id="Csp11.Scaffold629.g9371.t1">
    <property type="protein sequence ID" value="Csp11.Scaffold629.g9371.t1"/>
    <property type="gene ID" value="Csp11.Scaffold629.g9371"/>
</dbReference>
<organism evidence="1 2">
    <name type="scientific">Caenorhabditis tropicalis</name>
    <dbReference type="NCBI Taxonomy" id="1561998"/>
    <lineage>
        <taxon>Eukaryota</taxon>
        <taxon>Metazoa</taxon>
        <taxon>Ecdysozoa</taxon>
        <taxon>Nematoda</taxon>
        <taxon>Chromadorea</taxon>
        <taxon>Rhabditida</taxon>
        <taxon>Rhabditina</taxon>
        <taxon>Rhabditomorpha</taxon>
        <taxon>Rhabditoidea</taxon>
        <taxon>Rhabditidae</taxon>
        <taxon>Peloderinae</taxon>
        <taxon>Caenorhabditis</taxon>
    </lineage>
</organism>
<protein>
    <submittedName>
        <fullName evidence="2">Uncharacterized protein</fullName>
    </submittedName>
</protein>
<dbReference type="Proteomes" id="UP000095282">
    <property type="component" value="Unplaced"/>
</dbReference>
<dbReference type="AlphaFoldDB" id="A0A1I7UHG7"/>
<evidence type="ECO:0000313" key="2">
    <source>
        <dbReference type="WBParaSite" id="Csp11.Scaffold629.g9371.t1"/>
    </source>
</evidence>
<name>A0A1I7UHG7_9PELO</name>
<dbReference type="eggNOG" id="ENOG502THYX">
    <property type="taxonomic scope" value="Eukaryota"/>
</dbReference>
<accession>A0A1I7UHG7</accession>
<evidence type="ECO:0000313" key="1">
    <source>
        <dbReference type="Proteomes" id="UP000095282"/>
    </source>
</evidence>